<feature type="compositionally biased region" description="Polar residues" evidence="1">
    <location>
        <begin position="28"/>
        <end position="42"/>
    </location>
</feature>
<feature type="region of interest" description="Disordered" evidence="1">
    <location>
        <begin position="18"/>
        <end position="42"/>
    </location>
</feature>
<organism evidence="2 3">
    <name type="scientific">Rubroshorea leprosula</name>
    <dbReference type="NCBI Taxonomy" id="152421"/>
    <lineage>
        <taxon>Eukaryota</taxon>
        <taxon>Viridiplantae</taxon>
        <taxon>Streptophyta</taxon>
        <taxon>Embryophyta</taxon>
        <taxon>Tracheophyta</taxon>
        <taxon>Spermatophyta</taxon>
        <taxon>Magnoliopsida</taxon>
        <taxon>eudicotyledons</taxon>
        <taxon>Gunneridae</taxon>
        <taxon>Pentapetalae</taxon>
        <taxon>rosids</taxon>
        <taxon>malvids</taxon>
        <taxon>Malvales</taxon>
        <taxon>Dipterocarpaceae</taxon>
        <taxon>Rubroshorea</taxon>
    </lineage>
</organism>
<sequence length="42" mass="4842">MIETDGIRSDRSRFHVRVLRRSTESSARRTQLPNSLEPSRSG</sequence>
<dbReference type="EMBL" id="BPVZ01000078">
    <property type="protein sequence ID" value="GKV28083.1"/>
    <property type="molecule type" value="Genomic_DNA"/>
</dbReference>
<evidence type="ECO:0000256" key="1">
    <source>
        <dbReference type="SAM" id="MobiDB-lite"/>
    </source>
</evidence>
<dbReference type="AlphaFoldDB" id="A0AAV5KU30"/>
<gene>
    <name evidence="2" type="ORF">SLEP1_g37177</name>
</gene>
<evidence type="ECO:0000313" key="2">
    <source>
        <dbReference type="EMBL" id="GKV28083.1"/>
    </source>
</evidence>
<name>A0AAV5KU30_9ROSI</name>
<reference evidence="2 3" key="1">
    <citation type="journal article" date="2021" name="Commun. Biol.">
        <title>The genome of Shorea leprosula (Dipterocarpaceae) highlights the ecological relevance of drought in aseasonal tropical rainforests.</title>
        <authorList>
            <person name="Ng K.K.S."/>
            <person name="Kobayashi M.J."/>
            <person name="Fawcett J.A."/>
            <person name="Hatakeyama M."/>
            <person name="Paape T."/>
            <person name="Ng C.H."/>
            <person name="Ang C.C."/>
            <person name="Tnah L.H."/>
            <person name="Lee C.T."/>
            <person name="Nishiyama T."/>
            <person name="Sese J."/>
            <person name="O'Brien M.J."/>
            <person name="Copetti D."/>
            <person name="Mohd Noor M.I."/>
            <person name="Ong R.C."/>
            <person name="Putra M."/>
            <person name="Sireger I.Z."/>
            <person name="Indrioko S."/>
            <person name="Kosugi Y."/>
            <person name="Izuno A."/>
            <person name="Isagi Y."/>
            <person name="Lee S.L."/>
            <person name="Shimizu K.K."/>
        </authorList>
    </citation>
    <scope>NUCLEOTIDE SEQUENCE [LARGE SCALE GENOMIC DNA]</scope>
    <source>
        <strain evidence="2">214</strain>
    </source>
</reference>
<comment type="caution">
    <text evidence="2">The sequence shown here is derived from an EMBL/GenBank/DDBJ whole genome shotgun (WGS) entry which is preliminary data.</text>
</comment>
<protein>
    <submittedName>
        <fullName evidence="2">Uncharacterized protein</fullName>
    </submittedName>
</protein>
<dbReference type="Proteomes" id="UP001054252">
    <property type="component" value="Unassembled WGS sequence"/>
</dbReference>
<proteinExistence type="predicted"/>
<evidence type="ECO:0000313" key="3">
    <source>
        <dbReference type="Proteomes" id="UP001054252"/>
    </source>
</evidence>
<accession>A0AAV5KU30</accession>
<keyword evidence="3" id="KW-1185">Reference proteome</keyword>